<gene>
    <name evidence="1" type="ORF">CNEO2_1640002</name>
</gene>
<reference evidence="1" key="1">
    <citation type="submission" date="2022-10" db="EMBL/GenBank/DDBJ databases">
        <authorList>
            <person name="Aires J."/>
            <person name="Mesa V."/>
        </authorList>
    </citation>
    <scope>NUCLEOTIDE SEQUENCE</scope>
    <source>
        <strain evidence="1">Clostridium neonatale JD116</strain>
    </source>
</reference>
<protein>
    <submittedName>
        <fullName evidence="1">Uncharacterized protein</fullName>
    </submittedName>
</protein>
<comment type="caution">
    <text evidence="1">The sequence shown here is derived from an EMBL/GenBank/DDBJ whole genome shotgun (WGS) entry which is preliminary data.</text>
</comment>
<dbReference type="Proteomes" id="UP001189143">
    <property type="component" value="Unassembled WGS sequence"/>
</dbReference>
<dbReference type="EMBL" id="CAMTCP010000071">
    <property type="protein sequence ID" value="CAI3546663.1"/>
    <property type="molecule type" value="Genomic_DNA"/>
</dbReference>
<accession>A0AAD1YD18</accession>
<evidence type="ECO:0000313" key="1">
    <source>
        <dbReference type="EMBL" id="CAI3546663.1"/>
    </source>
</evidence>
<evidence type="ECO:0000313" key="2">
    <source>
        <dbReference type="Proteomes" id="UP001189143"/>
    </source>
</evidence>
<dbReference type="RefSeq" id="WP_157065788.1">
    <property type="nucleotide sequence ID" value="NZ_CAMRXE010000072.1"/>
</dbReference>
<dbReference type="AlphaFoldDB" id="A0AAD1YD18"/>
<name>A0AAD1YD18_9CLOT</name>
<sequence>MWICIVLLVCIVAIITVVIVALNPKSKNCKISLSLIKWINFELNTNEKSTPSNQE</sequence>
<organism evidence="1 2">
    <name type="scientific">Clostridium neonatale</name>
    <dbReference type="NCBI Taxonomy" id="137838"/>
    <lineage>
        <taxon>Bacteria</taxon>
        <taxon>Bacillati</taxon>
        <taxon>Bacillota</taxon>
        <taxon>Clostridia</taxon>
        <taxon>Eubacteriales</taxon>
        <taxon>Clostridiaceae</taxon>
        <taxon>Clostridium</taxon>
    </lineage>
</organism>
<proteinExistence type="predicted"/>